<protein>
    <submittedName>
        <fullName evidence="1">Uncharacterized protein</fullName>
    </submittedName>
</protein>
<gene>
    <name evidence="1" type="ORF">Tci_918299</name>
</gene>
<proteinExistence type="predicted"/>
<sequence length="97" mass="10960">MPEDIPEPTQEGAVHVTYETLEDLVQRFHDHTQAISVYRIQVIEGVQKEQGHRIIRVESVVTALTKRVTSWNGITGGLEAPRVLRVRELTNFSAACH</sequence>
<name>A0A699WJ26_TANCI</name>
<accession>A0A699WJ26</accession>
<feature type="non-terminal residue" evidence="1">
    <location>
        <position position="97"/>
    </location>
</feature>
<dbReference type="AlphaFoldDB" id="A0A699WJ26"/>
<dbReference type="EMBL" id="BKCJ011671346">
    <property type="protein sequence ID" value="GFD46330.1"/>
    <property type="molecule type" value="Genomic_DNA"/>
</dbReference>
<feature type="non-terminal residue" evidence="1">
    <location>
        <position position="1"/>
    </location>
</feature>
<comment type="caution">
    <text evidence="1">The sequence shown here is derived from an EMBL/GenBank/DDBJ whole genome shotgun (WGS) entry which is preliminary data.</text>
</comment>
<evidence type="ECO:0000313" key="1">
    <source>
        <dbReference type="EMBL" id="GFD46330.1"/>
    </source>
</evidence>
<reference evidence="1" key="1">
    <citation type="journal article" date="2019" name="Sci. Rep.">
        <title>Draft genome of Tanacetum cinerariifolium, the natural source of mosquito coil.</title>
        <authorList>
            <person name="Yamashiro T."/>
            <person name="Shiraishi A."/>
            <person name="Satake H."/>
            <person name="Nakayama K."/>
        </authorList>
    </citation>
    <scope>NUCLEOTIDE SEQUENCE</scope>
</reference>
<organism evidence="1">
    <name type="scientific">Tanacetum cinerariifolium</name>
    <name type="common">Dalmatian daisy</name>
    <name type="synonym">Chrysanthemum cinerariifolium</name>
    <dbReference type="NCBI Taxonomy" id="118510"/>
    <lineage>
        <taxon>Eukaryota</taxon>
        <taxon>Viridiplantae</taxon>
        <taxon>Streptophyta</taxon>
        <taxon>Embryophyta</taxon>
        <taxon>Tracheophyta</taxon>
        <taxon>Spermatophyta</taxon>
        <taxon>Magnoliopsida</taxon>
        <taxon>eudicotyledons</taxon>
        <taxon>Gunneridae</taxon>
        <taxon>Pentapetalae</taxon>
        <taxon>asterids</taxon>
        <taxon>campanulids</taxon>
        <taxon>Asterales</taxon>
        <taxon>Asteraceae</taxon>
        <taxon>Asteroideae</taxon>
        <taxon>Anthemideae</taxon>
        <taxon>Anthemidinae</taxon>
        <taxon>Tanacetum</taxon>
    </lineage>
</organism>